<evidence type="ECO:0000313" key="3">
    <source>
        <dbReference type="Proteomes" id="UP000198282"/>
    </source>
</evidence>
<evidence type="ECO:0000313" key="2">
    <source>
        <dbReference type="EMBL" id="SNT42894.1"/>
    </source>
</evidence>
<evidence type="ECO:0000256" key="1">
    <source>
        <dbReference type="SAM" id="SignalP"/>
    </source>
</evidence>
<organism evidence="2 3">
    <name type="scientific">Streptosporangium subroseum</name>
    <dbReference type="NCBI Taxonomy" id="106412"/>
    <lineage>
        <taxon>Bacteria</taxon>
        <taxon>Bacillati</taxon>
        <taxon>Actinomycetota</taxon>
        <taxon>Actinomycetes</taxon>
        <taxon>Streptosporangiales</taxon>
        <taxon>Streptosporangiaceae</taxon>
        <taxon>Streptosporangium</taxon>
    </lineage>
</organism>
<feature type="signal peptide" evidence="1">
    <location>
        <begin position="1"/>
        <end position="33"/>
    </location>
</feature>
<name>A0A239ML80_9ACTN</name>
<protein>
    <submittedName>
        <fullName evidence="2">Uncharacterized protein</fullName>
    </submittedName>
</protein>
<dbReference type="AlphaFoldDB" id="A0A239ML80"/>
<dbReference type="Proteomes" id="UP000198282">
    <property type="component" value="Unassembled WGS sequence"/>
</dbReference>
<reference evidence="2 3" key="1">
    <citation type="submission" date="2017-06" db="EMBL/GenBank/DDBJ databases">
        <authorList>
            <person name="Kim H.J."/>
            <person name="Triplett B.A."/>
        </authorList>
    </citation>
    <scope>NUCLEOTIDE SEQUENCE [LARGE SCALE GENOMIC DNA]</scope>
    <source>
        <strain evidence="2 3">CGMCC 4.2132</strain>
    </source>
</reference>
<proteinExistence type="predicted"/>
<dbReference type="EMBL" id="FZOD01000042">
    <property type="protein sequence ID" value="SNT42894.1"/>
    <property type="molecule type" value="Genomic_DNA"/>
</dbReference>
<feature type="chain" id="PRO_5012986532" evidence="1">
    <location>
        <begin position="34"/>
        <end position="121"/>
    </location>
</feature>
<sequence>MRDVGPKSFAKKFVVATAMAAAGVSLIVQPASAATTINFESAQGQFDNNPGRGQSWVWVSAGGNNANYSARTEYQFYNGATGSITAYQGQAASKDPGQDIWRIRVCVTRWSGTIAWCSNWS</sequence>
<keyword evidence="3" id="KW-1185">Reference proteome</keyword>
<accession>A0A239ML80</accession>
<gene>
    <name evidence="2" type="ORF">SAMN05216276_104244</name>
</gene>
<keyword evidence="1" id="KW-0732">Signal</keyword>